<keyword evidence="4" id="KW-1185">Reference proteome</keyword>
<dbReference type="GO" id="GO:0019005">
    <property type="term" value="C:SCF ubiquitin ligase complex"/>
    <property type="evidence" value="ECO:0007669"/>
    <property type="project" value="TreeGrafter"/>
</dbReference>
<evidence type="ECO:0000256" key="2">
    <source>
        <dbReference type="SAM" id="MobiDB-lite"/>
    </source>
</evidence>
<dbReference type="SUPFAM" id="SSF52047">
    <property type="entry name" value="RNI-like"/>
    <property type="match status" value="1"/>
</dbReference>
<evidence type="ECO:0000313" key="5">
    <source>
        <dbReference type="RefSeq" id="XP_034243645.1"/>
    </source>
</evidence>
<dbReference type="CDD" id="cd22117">
    <property type="entry name" value="F-box_FBXL4"/>
    <property type="match status" value="1"/>
</dbReference>
<feature type="domain" description="F-box" evidence="3">
    <location>
        <begin position="299"/>
        <end position="345"/>
    </location>
</feature>
<evidence type="ECO:0000256" key="1">
    <source>
        <dbReference type="ARBA" id="ARBA00022786"/>
    </source>
</evidence>
<name>A0A6P8Z109_THRPL</name>
<protein>
    <submittedName>
        <fullName evidence="5">F-box/LRR-repeat protein 4</fullName>
    </submittedName>
</protein>
<dbReference type="KEGG" id="tpal:117646654"/>
<dbReference type="InterPro" id="IPR032675">
    <property type="entry name" value="LRR_dom_sf"/>
</dbReference>
<dbReference type="InterPro" id="IPR001810">
    <property type="entry name" value="F-box_dom"/>
</dbReference>
<dbReference type="RefSeq" id="XP_034243645.1">
    <property type="nucleotide sequence ID" value="XM_034387754.1"/>
</dbReference>
<dbReference type="Pfam" id="PF12937">
    <property type="entry name" value="F-box-like"/>
    <property type="match status" value="1"/>
</dbReference>
<dbReference type="GeneID" id="117646654"/>
<dbReference type="SMART" id="SM00367">
    <property type="entry name" value="LRR_CC"/>
    <property type="match status" value="4"/>
</dbReference>
<dbReference type="SUPFAM" id="SSF81383">
    <property type="entry name" value="F-box domain"/>
    <property type="match status" value="1"/>
</dbReference>
<evidence type="ECO:0000259" key="3">
    <source>
        <dbReference type="PROSITE" id="PS50181"/>
    </source>
</evidence>
<dbReference type="Gene3D" id="3.80.10.10">
    <property type="entry name" value="Ribonuclease Inhibitor"/>
    <property type="match status" value="1"/>
</dbReference>
<dbReference type="GO" id="GO:0031146">
    <property type="term" value="P:SCF-dependent proteasomal ubiquitin-dependent protein catabolic process"/>
    <property type="evidence" value="ECO:0007669"/>
    <property type="project" value="TreeGrafter"/>
</dbReference>
<dbReference type="AlphaFoldDB" id="A0A6P8Z109"/>
<dbReference type="InterPro" id="IPR006553">
    <property type="entry name" value="Leu-rich_rpt_Cys-con_subtyp"/>
</dbReference>
<dbReference type="SMART" id="SM00256">
    <property type="entry name" value="FBOX"/>
    <property type="match status" value="1"/>
</dbReference>
<dbReference type="PANTHER" id="PTHR13318">
    <property type="entry name" value="PARTNER OF PAIRED, ISOFORM B-RELATED"/>
    <property type="match status" value="1"/>
</dbReference>
<keyword evidence="1" id="KW-0833">Ubl conjugation pathway</keyword>
<dbReference type="CTD" id="26235"/>
<dbReference type="Gene3D" id="1.20.1280.50">
    <property type="match status" value="1"/>
</dbReference>
<feature type="compositionally biased region" description="Low complexity" evidence="2">
    <location>
        <begin position="273"/>
        <end position="297"/>
    </location>
</feature>
<proteinExistence type="predicted"/>
<dbReference type="OrthoDB" id="2153609at2759"/>
<dbReference type="FunCoup" id="A0A6P8Z109">
    <property type="interactions" value="13"/>
</dbReference>
<reference evidence="5" key="1">
    <citation type="submission" date="2025-08" db="UniProtKB">
        <authorList>
            <consortium name="RefSeq"/>
        </authorList>
    </citation>
    <scope>IDENTIFICATION</scope>
    <source>
        <tissue evidence="5">Total insect</tissue>
    </source>
</reference>
<dbReference type="Proteomes" id="UP000515158">
    <property type="component" value="Unplaced"/>
</dbReference>
<gene>
    <name evidence="5" type="primary">LOC117646654</name>
</gene>
<feature type="region of interest" description="Disordered" evidence="2">
    <location>
        <begin position="272"/>
        <end position="299"/>
    </location>
</feature>
<sequence>MVDVLALIDTITKEDNEVVFIEQFVSDIRDFSSQYGSDISISYTAYNLAGKPSKYPDYGDYPQAFVMRTYGRWWKEAPSGRREFMPQNLGSIVSQDFIDVIFEQAVYPFQVNVYEIYNPGALVRVWARSVQGKWALLWEGAAQTTRPMSRIFSPPLRTIQFPTNLLRLEFDHSNLEYYTELDAVCLVGTCKPFPENSLGTCHTLQNNVVRRRNGSSANCVGLVNVGDITNRIQELNIHQLSPQVDIPTSISTFLDHEFPNLLKQIEDMQKANPSRTALPASSSSLSPQPDQPTSQSANSGAFSCLPDESILHILSYLDLKDLCRCSQVNRHFRGLAQDPHLYIELGLRQFWHCVNPKSLNCLLPRLLYIQRLDMSWCGNYRDICPEEFVDFLGCCGRNLTHLRLNSCQFVNDFSLERIASICPKLQELTLQNNTKVTSRGFFSLTALPGLERLDFYRTSVTKEPLVAILKASPQLKHLNLGSCMHISSMDEVVLTLSKYNPDLVSLDLWKSYTLTSVGVNALGKCSKLEEVDLGWCLSLSTPGLSLNSIAYGCPRLKKIFLASMRCLVDYHLEPFLKNCPLLEQVDVLGSSVTPEIVSRLLRDSRHLRLVDVSFCDNISETHCDSWRRQYPGVNIKQSYQSEAKYRGVNQC</sequence>
<accession>A0A6P8Z109</accession>
<dbReference type="InterPro" id="IPR036047">
    <property type="entry name" value="F-box-like_dom_sf"/>
</dbReference>
<dbReference type="PROSITE" id="PS50181">
    <property type="entry name" value="FBOX"/>
    <property type="match status" value="1"/>
</dbReference>
<dbReference type="InParanoid" id="A0A6P8Z109"/>
<evidence type="ECO:0000313" key="4">
    <source>
        <dbReference type="Proteomes" id="UP000515158"/>
    </source>
</evidence>
<organism evidence="5">
    <name type="scientific">Thrips palmi</name>
    <name type="common">Melon thrips</name>
    <dbReference type="NCBI Taxonomy" id="161013"/>
    <lineage>
        <taxon>Eukaryota</taxon>
        <taxon>Metazoa</taxon>
        <taxon>Ecdysozoa</taxon>
        <taxon>Arthropoda</taxon>
        <taxon>Hexapoda</taxon>
        <taxon>Insecta</taxon>
        <taxon>Pterygota</taxon>
        <taxon>Neoptera</taxon>
        <taxon>Paraneoptera</taxon>
        <taxon>Thysanoptera</taxon>
        <taxon>Terebrantia</taxon>
        <taxon>Thripoidea</taxon>
        <taxon>Thripidae</taxon>
        <taxon>Thrips</taxon>
    </lineage>
</organism>